<name>F7PTL8_9MOLU</name>
<gene>
    <name evidence="1" type="ORF">HLPCO_001709</name>
</gene>
<reference evidence="1 2" key="2">
    <citation type="journal article" date="2013" name="PLoS ONE">
        <title>INDIGO - INtegrated Data Warehouse of MIcrobial GenOmes with Examples from the Red Sea Extremophiles.</title>
        <authorList>
            <person name="Alam I."/>
            <person name="Antunes A."/>
            <person name="Kamau A.A."/>
            <person name="Ba Alawi W."/>
            <person name="Kalkatawi M."/>
            <person name="Stingl U."/>
            <person name="Bajic V.B."/>
        </authorList>
    </citation>
    <scope>NUCLEOTIDE SEQUENCE [LARGE SCALE GENOMIC DNA]</scope>
    <source>
        <strain evidence="1 2">SSD-17B</strain>
    </source>
</reference>
<evidence type="ECO:0000313" key="2">
    <source>
        <dbReference type="Proteomes" id="UP000005707"/>
    </source>
</evidence>
<keyword evidence="2" id="KW-1185">Reference proteome</keyword>
<organism evidence="1 2">
    <name type="scientific">Haloplasma contractile SSD-17B</name>
    <dbReference type="NCBI Taxonomy" id="1033810"/>
    <lineage>
        <taxon>Bacteria</taxon>
        <taxon>Bacillati</taxon>
        <taxon>Mycoplasmatota</taxon>
        <taxon>Mollicutes</taxon>
        <taxon>Haloplasmatales</taxon>
        <taxon>Haloplasmataceae</taxon>
        <taxon>Haloplasma</taxon>
    </lineage>
</organism>
<sequence>MSVSNQFIKYVKFDDEKRILVSVQPKYQAYLQEQKIRQSLKKAVVDVIKDEFVKLEIGKNICRITVKKGTEEQNLARVKKELVNGLEMAMKFMGKMGK</sequence>
<dbReference type="STRING" id="1033810.HLPCO_001709"/>
<accession>F7PTL8</accession>
<dbReference type="RefSeq" id="WP_008825183.1">
    <property type="nucleotide sequence ID" value="NZ_AFNU02000005.1"/>
</dbReference>
<comment type="caution">
    <text evidence="1">The sequence shown here is derived from an EMBL/GenBank/DDBJ whole genome shotgun (WGS) entry which is preliminary data.</text>
</comment>
<dbReference type="AlphaFoldDB" id="F7PTL8"/>
<dbReference type="Proteomes" id="UP000005707">
    <property type="component" value="Unassembled WGS sequence"/>
</dbReference>
<dbReference type="EMBL" id="AFNU02000005">
    <property type="protein sequence ID" value="ERJ12182.1"/>
    <property type="molecule type" value="Genomic_DNA"/>
</dbReference>
<evidence type="ECO:0000313" key="1">
    <source>
        <dbReference type="EMBL" id="ERJ12182.1"/>
    </source>
</evidence>
<dbReference type="OrthoDB" id="1954502at2"/>
<reference evidence="1 2" key="1">
    <citation type="journal article" date="2011" name="J. Bacteriol.">
        <title>Genome sequence of Haloplasma contractile, an unusual contractile bacterium from a deep-sea anoxic brine lake.</title>
        <authorList>
            <person name="Antunes A."/>
            <person name="Alam I."/>
            <person name="El Dorry H."/>
            <person name="Siam R."/>
            <person name="Robertson A."/>
            <person name="Bajic V.B."/>
            <person name="Stingl U."/>
        </authorList>
    </citation>
    <scope>NUCLEOTIDE SEQUENCE [LARGE SCALE GENOMIC DNA]</scope>
    <source>
        <strain evidence="1 2">SSD-17B</strain>
    </source>
</reference>
<dbReference type="eggNOG" id="ENOG50333WK">
    <property type="taxonomic scope" value="Bacteria"/>
</dbReference>
<protein>
    <submittedName>
        <fullName evidence="1">Uncharacterized protein</fullName>
    </submittedName>
</protein>
<proteinExistence type="predicted"/>
<dbReference type="InParanoid" id="F7PTL8"/>